<keyword evidence="3" id="KW-1185">Reference proteome</keyword>
<dbReference type="Proteomes" id="UP000608890">
    <property type="component" value="Unassembled WGS sequence"/>
</dbReference>
<organism evidence="2 3">
    <name type="scientific">Micromonospora sonchi</name>
    <dbReference type="NCBI Taxonomy" id="1763543"/>
    <lineage>
        <taxon>Bacteria</taxon>
        <taxon>Bacillati</taxon>
        <taxon>Actinomycetota</taxon>
        <taxon>Actinomycetes</taxon>
        <taxon>Micromonosporales</taxon>
        <taxon>Micromonosporaceae</taxon>
        <taxon>Micromonospora</taxon>
    </lineage>
</organism>
<evidence type="ECO:0000313" key="2">
    <source>
        <dbReference type="EMBL" id="GGM26340.1"/>
    </source>
</evidence>
<keyword evidence="1" id="KW-1133">Transmembrane helix</keyword>
<keyword evidence="1" id="KW-0472">Membrane</keyword>
<keyword evidence="1" id="KW-0812">Transmembrane</keyword>
<accession>A0A917TKB6</accession>
<gene>
    <name evidence="2" type="ORF">GCM10011608_08810</name>
</gene>
<evidence type="ECO:0000313" key="3">
    <source>
        <dbReference type="Proteomes" id="UP000608890"/>
    </source>
</evidence>
<evidence type="ECO:0000256" key="1">
    <source>
        <dbReference type="SAM" id="Phobius"/>
    </source>
</evidence>
<dbReference type="EMBL" id="BMNB01000003">
    <property type="protein sequence ID" value="GGM26340.1"/>
    <property type="molecule type" value="Genomic_DNA"/>
</dbReference>
<protein>
    <submittedName>
        <fullName evidence="2">Uncharacterized protein</fullName>
    </submittedName>
</protein>
<reference evidence="2" key="2">
    <citation type="submission" date="2020-09" db="EMBL/GenBank/DDBJ databases">
        <authorList>
            <person name="Sun Q."/>
            <person name="Zhou Y."/>
        </authorList>
    </citation>
    <scope>NUCLEOTIDE SEQUENCE</scope>
    <source>
        <strain evidence="2">CGMCC 4.7312</strain>
    </source>
</reference>
<reference evidence="2" key="1">
    <citation type="journal article" date="2014" name="Int. J. Syst. Evol. Microbiol.">
        <title>Complete genome sequence of Corynebacterium casei LMG S-19264T (=DSM 44701T), isolated from a smear-ripened cheese.</title>
        <authorList>
            <consortium name="US DOE Joint Genome Institute (JGI-PGF)"/>
            <person name="Walter F."/>
            <person name="Albersmeier A."/>
            <person name="Kalinowski J."/>
            <person name="Ruckert C."/>
        </authorList>
    </citation>
    <scope>NUCLEOTIDE SEQUENCE</scope>
    <source>
        <strain evidence="2">CGMCC 4.7312</strain>
    </source>
</reference>
<feature type="transmembrane region" description="Helical" evidence="1">
    <location>
        <begin position="53"/>
        <end position="72"/>
    </location>
</feature>
<sequence length="90" mass="10041">MTGIPPAPLLSILLLLVVLALDVWVYADAKKRLSHGERVSVSLGSFRVETPEAWFLGCLILWVVFFPLYLTATRRNPFGRSSGGQQQRRG</sequence>
<dbReference type="AlphaFoldDB" id="A0A917TKB6"/>
<proteinExistence type="predicted"/>
<name>A0A917TKB6_9ACTN</name>
<comment type="caution">
    <text evidence="2">The sequence shown here is derived from an EMBL/GenBank/DDBJ whole genome shotgun (WGS) entry which is preliminary data.</text>
</comment>